<evidence type="ECO:0000313" key="10">
    <source>
        <dbReference type="WBParaSite" id="MBELARI_LOCUS20760"/>
    </source>
</evidence>
<dbReference type="GO" id="GO:0007076">
    <property type="term" value="P:mitotic chromosome condensation"/>
    <property type="evidence" value="ECO:0007669"/>
    <property type="project" value="InterPro"/>
</dbReference>
<dbReference type="GO" id="GO:0042393">
    <property type="term" value="F:histone binding"/>
    <property type="evidence" value="ECO:0007669"/>
    <property type="project" value="TreeGrafter"/>
</dbReference>
<feature type="domain" description="Condensin complex subunit 1 C-terminal" evidence="8">
    <location>
        <begin position="481"/>
        <end position="581"/>
    </location>
</feature>
<organism evidence="9 10">
    <name type="scientific">Mesorhabditis belari</name>
    <dbReference type="NCBI Taxonomy" id="2138241"/>
    <lineage>
        <taxon>Eukaryota</taxon>
        <taxon>Metazoa</taxon>
        <taxon>Ecdysozoa</taxon>
        <taxon>Nematoda</taxon>
        <taxon>Chromadorea</taxon>
        <taxon>Rhabditida</taxon>
        <taxon>Rhabditina</taxon>
        <taxon>Rhabditomorpha</taxon>
        <taxon>Rhabditoidea</taxon>
        <taxon>Rhabditidae</taxon>
        <taxon>Mesorhabditinae</taxon>
        <taxon>Mesorhabditis</taxon>
    </lineage>
</organism>
<dbReference type="Pfam" id="PF12717">
    <property type="entry name" value="Cnd1"/>
    <property type="match status" value="1"/>
</dbReference>
<dbReference type="GO" id="GO:0000779">
    <property type="term" value="C:condensed chromosome, centromeric region"/>
    <property type="evidence" value="ECO:0007669"/>
    <property type="project" value="TreeGrafter"/>
</dbReference>
<feature type="region of interest" description="Disordered" evidence="7">
    <location>
        <begin position="938"/>
        <end position="1053"/>
    </location>
</feature>
<evidence type="ECO:0000256" key="1">
    <source>
        <dbReference type="ARBA" id="ARBA00004123"/>
    </source>
</evidence>
<dbReference type="InterPro" id="IPR016024">
    <property type="entry name" value="ARM-type_fold"/>
</dbReference>
<reference evidence="10" key="1">
    <citation type="submission" date="2024-02" db="UniProtKB">
        <authorList>
            <consortium name="WormBaseParasite"/>
        </authorList>
    </citation>
    <scope>IDENTIFICATION</scope>
</reference>
<dbReference type="InterPro" id="IPR011989">
    <property type="entry name" value="ARM-like"/>
</dbReference>
<dbReference type="Proteomes" id="UP000887575">
    <property type="component" value="Unassembled WGS sequence"/>
</dbReference>
<keyword evidence="4" id="KW-0226">DNA condensation</keyword>
<feature type="compositionally biased region" description="Polar residues" evidence="7">
    <location>
        <begin position="1015"/>
        <end position="1046"/>
    </location>
</feature>
<dbReference type="Gene3D" id="1.25.10.10">
    <property type="entry name" value="Leucine-rich Repeat Variant"/>
    <property type="match status" value="2"/>
</dbReference>
<protein>
    <submittedName>
        <fullName evidence="10">Condensin complex subunit 1 C-terminal domain-containing protein</fullName>
    </submittedName>
</protein>
<accession>A0AAF3F2H9</accession>
<evidence type="ECO:0000256" key="2">
    <source>
        <dbReference type="ARBA" id="ARBA00022618"/>
    </source>
</evidence>
<evidence type="ECO:0000256" key="7">
    <source>
        <dbReference type="SAM" id="MobiDB-lite"/>
    </source>
</evidence>
<dbReference type="InterPro" id="IPR032682">
    <property type="entry name" value="Cnd1_C"/>
</dbReference>
<keyword evidence="6" id="KW-0131">Cell cycle</keyword>
<proteinExistence type="predicted"/>
<evidence type="ECO:0000256" key="5">
    <source>
        <dbReference type="ARBA" id="ARBA00023242"/>
    </source>
</evidence>
<evidence type="ECO:0000259" key="8">
    <source>
        <dbReference type="Pfam" id="PF12717"/>
    </source>
</evidence>
<sequence>MLKNTQVRKSAVLCLEKYLPYVAEADFSAAIEILKRLCLDESHVVRKQAADAITCLLSGIDEGSDRWHIVANSWILNVFPLIGDSDATVAELVAKLVLELVLNPLIEASMGNVQVRGLAAEILKRIYPGSSSRSEFIRALREQASHNRLNSIIVNNVQRQLENSTSEEDTSELWTLFECLVVVFPDKIDSKLVFNKWFSFTHPPRPLMMKNDWIPTPTIPYGKTASLLLSIIRLIKKKFSADERRLLCTNLEEHLNGYTVPTDLINEVWLTLATLADHQKSGDIKHESPELQLFASRTYRFALQVIKNIWKASCIEEQLTFLKYQVEEQAETFLVRMLIGTGYAAQYNLDVIYLLDQDEIDDIREEPLLISFLLKITTDSLSDLRFRLKESRKNIKLDKGRHPFGLPTKRNGKWAPESDWLKQRLVHSDVVSNFPMKKFSDGIRAAAAIAIGTHCIFDGELTKEFLPELINELQASSSAAVRANLLVPCCDMVKRFAATDIQGLPDALAIVLLDPHPHIRAQCLQMMAHLIKEQFVKWEGLIMHLYTIMCIDDSPETASFAQSSFQNALLPIMDDMLYSNFMEFLLFYNNAPYTWDEEQGLVNAARRRIRVDGYGSDASRFIWRQTILRFILSTFTDFQRFGTMVRMCNDIIMQIAKGGSDITDYTISNLVNDCLELMSCDEMSFSYTLGKKTGADGGDPDDEPNDAIHAKATEALMTAYRNGLQQKILPVLFDVLFIFEKKRLGAFARKTLFTIELLCKDHIEHVDTMIMALCPGRAKQILQEMTDPKGLVQKELALRKRDEERDREADLQLLLANLQNKNVPPTTPFALRTPRVKRATMMHGAMVEEPVNQTFATQQIKEEEEENRPNLTSTPLQTALRPTAPLKALTIAAIRNDNLRFVVDALTPKSKQRQEQAVPTPVQPSFAANLANIDEDESDELPTIIPPRRFSVVTSPKTTATKEETMDSLATALAATNTSPDNEPMEEAIESSTKKSGGDDSISSRLKSRKRRSLNQSSAKVEQTKEPNLSTDQASTSVLEVSATEQRQSRRKSSINVNPIVTIRKVPLKGETGEEKENEVGSNLPVQQPTLNIMNDETMIGGRAFSTPNKDPNAMELTFAGLDFSVIAKEPGTARTRRVRPSTSEQND</sequence>
<dbReference type="GO" id="GO:0010032">
    <property type="term" value="P:meiotic chromosome condensation"/>
    <property type="evidence" value="ECO:0007669"/>
    <property type="project" value="TreeGrafter"/>
</dbReference>
<dbReference type="InterPro" id="IPR026971">
    <property type="entry name" value="CND1/NCAPD3"/>
</dbReference>
<keyword evidence="2" id="KW-0132">Cell division</keyword>
<name>A0AAF3F2H9_9BILA</name>
<evidence type="ECO:0000256" key="6">
    <source>
        <dbReference type="ARBA" id="ARBA00023306"/>
    </source>
</evidence>
<comment type="subcellular location">
    <subcellularLocation>
        <location evidence="1">Nucleus</location>
    </subcellularLocation>
</comment>
<dbReference type="PANTHER" id="PTHR14222">
    <property type="entry name" value="CONDENSIN"/>
    <property type="match status" value="1"/>
</dbReference>
<evidence type="ECO:0000256" key="3">
    <source>
        <dbReference type="ARBA" id="ARBA00022776"/>
    </source>
</evidence>
<dbReference type="AlphaFoldDB" id="A0AAF3F2H9"/>
<dbReference type="WBParaSite" id="MBELARI_LOCUS20760">
    <property type="protein sequence ID" value="MBELARI_LOCUS20760"/>
    <property type="gene ID" value="MBELARI_LOCUS20760"/>
</dbReference>
<dbReference type="GO" id="GO:0051301">
    <property type="term" value="P:cell division"/>
    <property type="evidence" value="ECO:0007669"/>
    <property type="project" value="UniProtKB-KW"/>
</dbReference>
<keyword evidence="5" id="KW-0539">Nucleus</keyword>
<dbReference type="SUPFAM" id="SSF48371">
    <property type="entry name" value="ARM repeat"/>
    <property type="match status" value="1"/>
</dbReference>
<keyword evidence="9" id="KW-1185">Reference proteome</keyword>
<dbReference type="GO" id="GO:0005634">
    <property type="term" value="C:nucleus"/>
    <property type="evidence" value="ECO:0007669"/>
    <property type="project" value="UniProtKB-SubCell"/>
</dbReference>
<evidence type="ECO:0000256" key="4">
    <source>
        <dbReference type="ARBA" id="ARBA00023067"/>
    </source>
</evidence>
<evidence type="ECO:0000313" key="9">
    <source>
        <dbReference type="Proteomes" id="UP000887575"/>
    </source>
</evidence>
<keyword evidence="3" id="KW-0498">Mitosis</keyword>
<dbReference type="PANTHER" id="PTHR14222:SF1">
    <property type="entry name" value="CONDENSIN-2 COMPLEX SUBUNIT D3"/>
    <property type="match status" value="1"/>
</dbReference>
<dbReference type="GO" id="GO:0000796">
    <property type="term" value="C:condensin complex"/>
    <property type="evidence" value="ECO:0007669"/>
    <property type="project" value="TreeGrafter"/>
</dbReference>